<evidence type="ECO:0000256" key="16">
    <source>
        <dbReference type="SAM" id="MobiDB-lite"/>
    </source>
</evidence>
<evidence type="ECO:0000256" key="3">
    <source>
        <dbReference type="ARBA" id="ARBA00004127"/>
    </source>
</evidence>
<dbReference type="UniPathway" id="UPA00378"/>
<feature type="signal peptide" evidence="18">
    <location>
        <begin position="1"/>
        <end position="20"/>
    </location>
</feature>
<keyword evidence="13 17" id="KW-0472">Membrane</keyword>
<evidence type="ECO:0000256" key="15">
    <source>
        <dbReference type="ARBA" id="ARBA00048829"/>
    </source>
</evidence>
<dbReference type="EC" id="2.4.99.18" evidence="6"/>
<dbReference type="InterPro" id="IPR003674">
    <property type="entry name" value="Oligo_trans_STT3"/>
</dbReference>
<keyword evidence="8" id="KW-0808">Transferase</keyword>
<feature type="compositionally biased region" description="Low complexity" evidence="16">
    <location>
        <begin position="440"/>
        <end position="450"/>
    </location>
</feature>
<comment type="subcellular location">
    <subcellularLocation>
        <location evidence="3">Endomembrane system</location>
        <topology evidence="3">Multi-pass membrane protein</topology>
    </subcellularLocation>
</comment>
<feature type="transmembrane region" description="Helical" evidence="17">
    <location>
        <begin position="104"/>
        <end position="125"/>
    </location>
</feature>
<evidence type="ECO:0000256" key="8">
    <source>
        <dbReference type="ARBA" id="ARBA00022679"/>
    </source>
</evidence>
<evidence type="ECO:0000256" key="6">
    <source>
        <dbReference type="ARBA" id="ARBA00012605"/>
    </source>
</evidence>
<dbReference type="PANTHER" id="PTHR13872">
    <property type="entry name" value="DOLICHYL-DIPHOSPHOOLIGOSACCHARIDE--PROTEIN GLYCOSYLTRANSFERASE SUBUNIT"/>
    <property type="match status" value="1"/>
</dbReference>
<evidence type="ECO:0000256" key="14">
    <source>
        <dbReference type="ARBA" id="ARBA00023211"/>
    </source>
</evidence>
<dbReference type="GO" id="GO:0004579">
    <property type="term" value="F:dolichyl-diphosphooligosaccharide-protein glycotransferase activity"/>
    <property type="evidence" value="ECO:0007669"/>
    <property type="project" value="UniProtKB-EC"/>
</dbReference>
<keyword evidence="12 17" id="KW-1133">Transmembrane helix</keyword>
<keyword evidence="7" id="KW-0328">Glycosyltransferase</keyword>
<sequence length="732" mass="81431">MGIFLTQARVGVVLISLHWAVHIRLFAVRNYGPVIHEFDPWFNYRATEYMVANGWQKFQAWYDEGVWYPLGRHVGSTTYPGLQLTAYALHSLFALVKPVDLNTICVYIPAGFGAVASALTGLLAYEATGNANSATAALFIMAIIPAHLMRSVAGGYDNESIAVSAIVGTFYLWVRSLRSEKSWPYAVLCGLCYVYLVAAWGGYVFALNMIGIHAAGLVLSGRFSRKLWKAYSIWFIIGTSGAVFGPARYLVGWQPFQSLEQLGPTVVFFGLLIWQATAYIARQRKMNTMGLMKLRAQVIVASVLLAAVVAFAVLPAGFFGPLSARVRGLFVKHTKTGNPLVDSVAEHQATPSRVYWAYFHVVCFLGPPGCLAMLYKLQDAKIFVILYALVAYYFSGKMIRLVLLLAPAGAVTAGHMIGLVVDFTLQAYEASGGKKDSKGSKASAKASTKSGTKKPSAKADSKAEASVVPSELKELYEEQVGFRRVTALILCTIVGFCMWRLTTHAFAIAPSLSEPQIMLRGKGRDGRPVIIDDFREAYWWLRDNTPEDARVMAWWDYGYQINGVANRTSIADGNTWNHEHIALLGKCLVSNENVSHAITKHLADYVLIWTTRFAGMYSDDIAKSPHMARIAGSVYPDIKPAEFYVSREGTPSKMMQESVLWRLHHWKLDPKAEKPLHFEEAYTTRNRMVRIYKVLDVDEESKRWRKEHGPGYPPALQQVLAASKPFEQIHGF</sequence>
<feature type="domain" description="Oligosaccharyl transferase STT3 N-terminal" evidence="19">
    <location>
        <begin position="20"/>
        <end position="410"/>
    </location>
</feature>
<evidence type="ECO:0000256" key="18">
    <source>
        <dbReference type="SAM" id="SignalP"/>
    </source>
</evidence>
<evidence type="ECO:0000256" key="11">
    <source>
        <dbReference type="ARBA" id="ARBA00022842"/>
    </source>
</evidence>
<keyword evidence="10" id="KW-0479">Metal-binding</keyword>
<name>A0A7S4F3N1_CHRCT</name>
<dbReference type="PANTHER" id="PTHR13872:SF1">
    <property type="entry name" value="DOLICHYL-DIPHOSPHOOLIGOSACCHARIDE--PROTEIN GLYCOSYLTRANSFERASE SUBUNIT STT3B"/>
    <property type="match status" value="1"/>
</dbReference>
<dbReference type="InterPro" id="IPR048999">
    <property type="entry name" value="STT3-PglB_core"/>
</dbReference>
<evidence type="ECO:0000256" key="10">
    <source>
        <dbReference type="ARBA" id="ARBA00022723"/>
    </source>
</evidence>
<dbReference type="GO" id="GO:0012505">
    <property type="term" value="C:endomembrane system"/>
    <property type="evidence" value="ECO:0007669"/>
    <property type="project" value="UniProtKB-SubCell"/>
</dbReference>
<dbReference type="GO" id="GO:0016020">
    <property type="term" value="C:membrane"/>
    <property type="evidence" value="ECO:0007669"/>
    <property type="project" value="InterPro"/>
</dbReference>
<feature type="region of interest" description="Disordered" evidence="16">
    <location>
        <begin position="431"/>
        <end position="462"/>
    </location>
</feature>
<keyword evidence="18" id="KW-0732">Signal</keyword>
<comment type="pathway">
    <text evidence="4">Protein modification; protein glycosylation.</text>
</comment>
<evidence type="ECO:0000256" key="17">
    <source>
        <dbReference type="SAM" id="Phobius"/>
    </source>
</evidence>
<keyword evidence="14" id="KW-0464">Manganese</keyword>
<feature type="transmembrane region" description="Helical" evidence="17">
    <location>
        <begin position="294"/>
        <end position="319"/>
    </location>
</feature>
<evidence type="ECO:0000256" key="1">
    <source>
        <dbReference type="ARBA" id="ARBA00001936"/>
    </source>
</evidence>
<dbReference type="GO" id="GO:0046872">
    <property type="term" value="F:metal ion binding"/>
    <property type="evidence" value="ECO:0007669"/>
    <property type="project" value="UniProtKB-KW"/>
</dbReference>
<protein>
    <recommendedName>
        <fullName evidence="6">dolichyl-diphosphooligosaccharide--protein glycotransferase</fullName>
        <ecNumber evidence="6">2.4.99.18</ecNumber>
    </recommendedName>
</protein>
<comment type="cofactor">
    <cofactor evidence="2">
        <name>Mg(2+)</name>
        <dbReference type="ChEBI" id="CHEBI:18420"/>
    </cofactor>
</comment>
<gene>
    <name evidence="21" type="ORF">PCAR00345_LOCUS24121</name>
</gene>
<evidence type="ECO:0000256" key="4">
    <source>
        <dbReference type="ARBA" id="ARBA00004922"/>
    </source>
</evidence>
<evidence type="ECO:0000313" key="21">
    <source>
        <dbReference type="EMBL" id="CAE0771509.1"/>
    </source>
</evidence>
<dbReference type="Pfam" id="PF21436">
    <property type="entry name" value="STT3-PglB_core"/>
    <property type="match status" value="1"/>
</dbReference>
<feature type="transmembrane region" description="Helical" evidence="17">
    <location>
        <begin position="231"/>
        <end position="250"/>
    </location>
</feature>
<comment type="catalytic activity">
    <reaction evidence="15">
        <text>a di-trans,poly-cis-dolichyl diphosphooligosaccharide + L-asparaginyl-[protein] = N(4)-(oligosaccharide-(1-&gt;4)-N-acetyl-beta-D-glucosaminyl-(1-&gt;4)-N-acetyl-beta-D-glucosaminyl)-L-asparaginyl-[protein] + a di-trans,poly-cis-dolichyl diphosphate + H(+)</text>
        <dbReference type="Rhea" id="RHEA:22980"/>
        <dbReference type="Rhea" id="RHEA-COMP:12804"/>
        <dbReference type="Rhea" id="RHEA-COMP:12805"/>
        <dbReference type="Rhea" id="RHEA-COMP:19506"/>
        <dbReference type="Rhea" id="RHEA-COMP:19509"/>
        <dbReference type="ChEBI" id="CHEBI:15378"/>
        <dbReference type="ChEBI" id="CHEBI:50347"/>
        <dbReference type="ChEBI" id="CHEBI:57497"/>
        <dbReference type="ChEBI" id="CHEBI:57570"/>
        <dbReference type="ChEBI" id="CHEBI:132529"/>
        <dbReference type="EC" id="2.4.99.18"/>
    </reaction>
</comment>
<keyword evidence="9 17" id="KW-0812">Transmembrane</keyword>
<dbReference type="EMBL" id="HBIZ01037799">
    <property type="protein sequence ID" value="CAE0771509.1"/>
    <property type="molecule type" value="Transcribed_RNA"/>
</dbReference>
<feature type="chain" id="PRO_5031494746" description="dolichyl-diphosphooligosaccharide--protein glycotransferase" evidence="18">
    <location>
        <begin position="21"/>
        <end position="732"/>
    </location>
</feature>
<dbReference type="GO" id="GO:0043687">
    <property type="term" value="P:post-translational protein modification"/>
    <property type="evidence" value="ECO:0007669"/>
    <property type="project" value="TreeGrafter"/>
</dbReference>
<evidence type="ECO:0000259" key="19">
    <source>
        <dbReference type="Pfam" id="PF02516"/>
    </source>
</evidence>
<feature type="transmembrane region" description="Helical" evidence="17">
    <location>
        <begin position="355"/>
        <end position="375"/>
    </location>
</feature>
<feature type="transmembrane region" description="Helical" evidence="17">
    <location>
        <begin position="131"/>
        <end position="149"/>
    </location>
</feature>
<evidence type="ECO:0000256" key="5">
    <source>
        <dbReference type="ARBA" id="ARBA00010810"/>
    </source>
</evidence>
<evidence type="ECO:0000256" key="12">
    <source>
        <dbReference type="ARBA" id="ARBA00022989"/>
    </source>
</evidence>
<evidence type="ECO:0000256" key="9">
    <source>
        <dbReference type="ARBA" id="ARBA00022692"/>
    </source>
</evidence>
<organism evidence="21">
    <name type="scientific">Chrysotila carterae</name>
    <name type="common">Marine alga</name>
    <name type="synonym">Syracosphaera carterae</name>
    <dbReference type="NCBI Taxonomy" id="13221"/>
    <lineage>
        <taxon>Eukaryota</taxon>
        <taxon>Haptista</taxon>
        <taxon>Haptophyta</taxon>
        <taxon>Prymnesiophyceae</taxon>
        <taxon>Isochrysidales</taxon>
        <taxon>Isochrysidaceae</taxon>
        <taxon>Chrysotila</taxon>
    </lineage>
</organism>
<proteinExistence type="inferred from homology"/>
<dbReference type="Gene3D" id="3.40.50.12610">
    <property type="match status" value="1"/>
</dbReference>
<dbReference type="Pfam" id="PF02516">
    <property type="entry name" value="STT3"/>
    <property type="match status" value="1"/>
</dbReference>
<evidence type="ECO:0000256" key="2">
    <source>
        <dbReference type="ARBA" id="ARBA00001946"/>
    </source>
</evidence>
<evidence type="ECO:0000256" key="13">
    <source>
        <dbReference type="ARBA" id="ARBA00023136"/>
    </source>
</evidence>
<accession>A0A7S4F3N1</accession>
<dbReference type="GO" id="GO:0018279">
    <property type="term" value="P:protein N-linked glycosylation via asparagine"/>
    <property type="evidence" value="ECO:0007669"/>
    <property type="project" value="TreeGrafter"/>
</dbReference>
<comment type="cofactor">
    <cofactor evidence="1">
        <name>Mn(2+)</name>
        <dbReference type="ChEBI" id="CHEBI:29035"/>
    </cofactor>
</comment>
<feature type="domain" description="STT3/PglB/AglB core" evidence="20">
    <location>
        <begin position="550"/>
        <end position="605"/>
    </location>
</feature>
<reference evidence="21" key="1">
    <citation type="submission" date="2021-01" db="EMBL/GenBank/DDBJ databases">
        <authorList>
            <person name="Corre E."/>
            <person name="Pelletier E."/>
            <person name="Niang G."/>
            <person name="Scheremetjew M."/>
            <person name="Finn R."/>
            <person name="Kale V."/>
            <person name="Holt S."/>
            <person name="Cochrane G."/>
            <person name="Meng A."/>
            <person name="Brown T."/>
            <person name="Cohen L."/>
        </authorList>
    </citation>
    <scope>NUCLEOTIDE SEQUENCE</scope>
    <source>
        <strain evidence="21">CCMP645</strain>
    </source>
</reference>
<feature type="transmembrane region" description="Helical" evidence="17">
    <location>
        <begin position="382"/>
        <end position="399"/>
    </location>
</feature>
<dbReference type="AlphaFoldDB" id="A0A7S4F3N1"/>
<evidence type="ECO:0000259" key="20">
    <source>
        <dbReference type="Pfam" id="PF21436"/>
    </source>
</evidence>
<dbReference type="InterPro" id="IPR048307">
    <property type="entry name" value="STT3_N"/>
</dbReference>
<keyword evidence="11" id="KW-0460">Magnesium</keyword>
<feature type="transmembrane region" description="Helical" evidence="17">
    <location>
        <begin position="194"/>
        <end position="219"/>
    </location>
</feature>
<feature type="transmembrane region" description="Helical" evidence="17">
    <location>
        <begin position="262"/>
        <end position="282"/>
    </location>
</feature>
<comment type="similarity">
    <text evidence="5">Belongs to the STT3 family.</text>
</comment>
<evidence type="ECO:0000256" key="7">
    <source>
        <dbReference type="ARBA" id="ARBA00022676"/>
    </source>
</evidence>
<feature type="transmembrane region" description="Helical" evidence="17">
    <location>
        <begin position="156"/>
        <end position="174"/>
    </location>
</feature>